<name>A0ABW6VHN9_MICFU</name>
<evidence type="ECO:0000313" key="3">
    <source>
        <dbReference type="Proteomes" id="UP001602119"/>
    </source>
</evidence>
<organism evidence="2 3">
    <name type="scientific">Microtetraspora fusca</name>
    <dbReference type="NCBI Taxonomy" id="1997"/>
    <lineage>
        <taxon>Bacteria</taxon>
        <taxon>Bacillati</taxon>
        <taxon>Actinomycetota</taxon>
        <taxon>Actinomycetes</taxon>
        <taxon>Streptosporangiales</taxon>
        <taxon>Streptosporangiaceae</taxon>
        <taxon>Microtetraspora</taxon>
    </lineage>
</organism>
<dbReference type="Proteomes" id="UP001602119">
    <property type="component" value="Unassembled WGS sequence"/>
</dbReference>
<accession>A0ABW6VHN9</accession>
<keyword evidence="3" id="KW-1185">Reference proteome</keyword>
<evidence type="ECO:0008006" key="4">
    <source>
        <dbReference type="Google" id="ProtNLM"/>
    </source>
</evidence>
<evidence type="ECO:0000313" key="2">
    <source>
        <dbReference type="EMBL" id="MFF4778878.1"/>
    </source>
</evidence>
<sequence length="220" mass="24871">MTAWERVRKVIATGDAVRTAAEVLGLDDAGRREVARELPGHIGVARQEAHERHERRQAEASQAEERAMKEFVRAAMARGASSEDAHGDWWTTIARRRHQEFWVDWRERDTWIEPMRVAGAGTLGGAAAVATWLYRRDFTRWETETELGPLLRVIAARPAEWQADLAVRLALRLRGTRAQARDDSAALALELLRRTGAVPPDHDRSWSPGCPTRPTWSAIR</sequence>
<dbReference type="EMBL" id="JBIAXI010000038">
    <property type="protein sequence ID" value="MFF4778878.1"/>
    <property type="molecule type" value="Genomic_DNA"/>
</dbReference>
<evidence type="ECO:0000256" key="1">
    <source>
        <dbReference type="SAM" id="MobiDB-lite"/>
    </source>
</evidence>
<protein>
    <recommendedName>
        <fullName evidence="4">DUF222 domain-containing protein</fullName>
    </recommendedName>
</protein>
<feature type="region of interest" description="Disordered" evidence="1">
    <location>
        <begin position="200"/>
        <end position="220"/>
    </location>
</feature>
<proteinExistence type="predicted"/>
<comment type="caution">
    <text evidence="2">The sequence shown here is derived from an EMBL/GenBank/DDBJ whole genome shotgun (WGS) entry which is preliminary data.</text>
</comment>
<gene>
    <name evidence="2" type="ORF">ACFY05_39240</name>
</gene>
<reference evidence="2 3" key="1">
    <citation type="submission" date="2024-10" db="EMBL/GenBank/DDBJ databases">
        <title>The Natural Products Discovery Center: Release of the First 8490 Sequenced Strains for Exploring Actinobacteria Biosynthetic Diversity.</title>
        <authorList>
            <person name="Kalkreuter E."/>
            <person name="Kautsar S.A."/>
            <person name="Yang D."/>
            <person name="Bader C.D."/>
            <person name="Teijaro C.N."/>
            <person name="Fluegel L."/>
            <person name="Davis C.M."/>
            <person name="Simpson J.R."/>
            <person name="Lauterbach L."/>
            <person name="Steele A.D."/>
            <person name="Gui C."/>
            <person name="Meng S."/>
            <person name="Li G."/>
            <person name="Viehrig K."/>
            <person name="Ye F."/>
            <person name="Su P."/>
            <person name="Kiefer A.F."/>
            <person name="Nichols A."/>
            <person name="Cepeda A.J."/>
            <person name="Yan W."/>
            <person name="Fan B."/>
            <person name="Jiang Y."/>
            <person name="Adhikari A."/>
            <person name="Zheng C.-J."/>
            <person name="Schuster L."/>
            <person name="Cowan T.M."/>
            <person name="Smanski M.J."/>
            <person name="Chevrette M.G."/>
            <person name="De Carvalho L.P.S."/>
            <person name="Shen B."/>
        </authorList>
    </citation>
    <scope>NUCLEOTIDE SEQUENCE [LARGE SCALE GENOMIC DNA]</scope>
    <source>
        <strain evidence="2 3">NPDC001281</strain>
    </source>
</reference>
<dbReference type="RefSeq" id="WP_387347484.1">
    <property type="nucleotide sequence ID" value="NZ_JBIAXI010000038.1"/>
</dbReference>